<organism evidence="7 8">
    <name type="scientific">Pseudoduganella flava</name>
    <dbReference type="NCBI Taxonomy" id="871742"/>
    <lineage>
        <taxon>Bacteria</taxon>
        <taxon>Pseudomonadati</taxon>
        <taxon>Pseudomonadota</taxon>
        <taxon>Betaproteobacteria</taxon>
        <taxon>Burkholderiales</taxon>
        <taxon>Oxalobacteraceae</taxon>
        <taxon>Telluria group</taxon>
        <taxon>Pseudoduganella</taxon>
    </lineage>
</organism>
<dbReference type="InterPro" id="IPR018511">
    <property type="entry name" value="Hemolysin-typ_Ca-bd_CS"/>
</dbReference>
<dbReference type="Pfam" id="PF00353">
    <property type="entry name" value="HemolysinCabind"/>
    <property type="match status" value="3"/>
</dbReference>
<name>A0A562PTF7_9BURK</name>
<dbReference type="Proteomes" id="UP000437862">
    <property type="component" value="Chromosome"/>
</dbReference>
<proteinExistence type="predicted"/>
<dbReference type="Gene3D" id="2.60.40.3440">
    <property type="match status" value="1"/>
</dbReference>
<dbReference type="Pfam" id="PF17963">
    <property type="entry name" value="Big_9"/>
    <property type="match status" value="1"/>
</dbReference>
<evidence type="ECO:0000259" key="2">
    <source>
        <dbReference type="Pfam" id="PF13946"/>
    </source>
</evidence>
<gene>
    <name evidence="6" type="ORF">GO485_08035</name>
    <name evidence="7" type="ORF">IP92_02793</name>
</gene>
<dbReference type="EMBL" id="VLKW01000004">
    <property type="protein sequence ID" value="TWI47732.1"/>
    <property type="molecule type" value="Genomic_DNA"/>
</dbReference>
<feature type="domain" description="DUF4214" evidence="2">
    <location>
        <begin position="1671"/>
        <end position="1744"/>
    </location>
</feature>
<dbReference type="Gene3D" id="2.150.10.10">
    <property type="entry name" value="Serralysin-like metalloprotease, C-terminal"/>
    <property type="match status" value="2"/>
</dbReference>
<dbReference type="GO" id="GO:0005509">
    <property type="term" value="F:calcium ion binding"/>
    <property type="evidence" value="ECO:0007669"/>
    <property type="project" value="InterPro"/>
</dbReference>
<dbReference type="InterPro" id="IPR013783">
    <property type="entry name" value="Ig-like_fold"/>
</dbReference>
<evidence type="ECO:0000259" key="3">
    <source>
        <dbReference type="Pfam" id="PF14252"/>
    </source>
</evidence>
<dbReference type="Pfam" id="PF14252">
    <property type="entry name" value="DUF4347"/>
    <property type="match status" value="1"/>
</dbReference>
<reference evidence="7 8" key="1">
    <citation type="journal article" date="2015" name="Stand. Genomic Sci.">
        <title>Genomic Encyclopedia of Bacterial and Archaeal Type Strains, Phase III: the genomes of soil and plant-associated and newly described type strains.</title>
        <authorList>
            <person name="Whitman W.B."/>
            <person name="Woyke T."/>
            <person name="Klenk H.P."/>
            <person name="Zhou Y."/>
            <person name="Lilburn T.G."/>
            <person name="Beck B.J."/>
            <person name="De Vos P."/>
            <person name="Vandamme P."/>
            <person name="Eisen J.A."/>
            <person name="Garrity G."/>
            <person name="Hugenholtz P."/>
            <person name="Kyrpides N.C."/>
        </authorList>
    </citation>
    <scope>NUCLEOTIDE SEQUENCE [LARGE SCALE GENOMIC DNA]</scope>
    <source>
        <strain evidence="7 8">CGMCC 1.10685</strain>
    </source>
</reference>
<dbReference type="OrthoDB" id="8689919at2"/>
<dbReference type="PRINTS" id="PR00313">
    <property type="entry name" value="CABNDNGRPT"/>
</dbReference>
<evidence type="ECO:0000313" key="9">
    <source>
        <dbReference type="Proteomes" id="UP000437862"/>
    </source>
</evidence>
<reference evidence="6 9" key="3">
    <citation type="submission" date="2019-12" db="EMBL/GenBank/DDBJ databases">
        <title>Draft Genome Sequences of Six Type Strains of the Genus Massilia.</title>
        <authorList>
            <person name="Miess H."/>
            <person name="Frediansyah A."/>
            <person name="Goeker M."/>
            <person name="Gross H."/>
        </authorList>
    </citation>
    <scope>NUCLEOTIDE SEQUENCE [LARGE SCALE GENOMIC DNA]</scope>
    <source>
        <strain evidence="6 9">DSM 26639</strain>
    </source>
</reference>
<evidence type="ECO:0000256" key="1">
    <source>
        <dbReference type="SAM" id="MobiDB-lite"/>
    </source>
</evidence>
<evidence type="ECO:0000259" key="4">
    <source>
        <dbReference type="Pfam" id="PF19077"/>
    </source>
</evidence>
<evidence type="ECO:0000313" key="7">
    <source>
        <dbReference type="EMBL" id="TWI47732.1"/>
    </source>
</evidence>
<dbReference type="PROSITE" id="PS00330">
    <property type="entry name" value="HEMOLYSIN_CALCIUM"/>
    <property type="match status" value="2"/>
</dbReference>
<dbReference type="InterPro" id="IPR025282">
    <property type="entry name" value="DUF4214"/>
</dbReference>
<dbReference type="InterPro" id="IPR001343">
    <property type="entry name" value="Hemolysn_Ca-bd"/>
</dbReference>
<reference evidence="7" key="2">
    <citation type="submission" date="2019-07" db="EMBL/GenBank/DDBJ databases">
        <authorList>
            <person name="Whitman W."/>
            <person name="Huntemann M."/>
            <person name="Clum A."/>
            <person name="Pillay M."/>
            <person name="Palaniappan K."/>
            <person name="Varghese N."/>
            <person name="Mikhailova N."/>
            <person name="Stamatis D."/>
            <person name="Reddy T."/>
            <person name="Daum C."/>
            <person name="Shapiro N."/>
            <person name="Ivanova N."/>
            <person name="Kyrpides N."/>
            <person name="Woyke T."/>
        </authorList>
    </citation>
    <scope>NUCLEOTIDE SEQUENCE</scope>
    <source>
        <strain evidence="7">CGMCC 1.10685</strain>
    </source>
</reference>
<dbReference type="InterPro" id="IPR025592">
    <property type="entry name" value="DUF4347"/>
</dbReference>
<feature type="region of interest" description="Disordered" evidence="1">
    <location>
        <begin position="1544"/>
        <end position="1565"/>
    </location>
</feature>
<feature type="domain" description="Bacterial Ig-like" evidence="4">
    <location>
        <begin position="454"/>
        <end position="561"/>
    </location>
</feature>
<dbReference type="Pfam" id="PF19077">
    <property type="entry name" value="Big_13"/>
    <property type="match status" value="2"/>
</dbReference>
<dbReference type="SUPFAM" id="SSF51120">
    <property type="entry name" value="beta-Roll"/>
    <property type="match status" value="2"/>
</dbReference>
<evidence type="ECO:0000259" key="5">
    <source>
        <dbReference type="Pfam" id="PF19078"/>
    </source>
</evidence>
<protein>
    <submittedName>
        <fullName evidence="6">DUF4347 domain-containing protein</fullName>
    </submittedName>
    <submittedName>
        <fullName evidence="7">Uncharacterized protein DUF4214</fullName>
    </submittedName>
</protein>
<dbReference type="Proteomes" id="UP000315112">
    <property type="component" value="Unassembled WGS sequence"/>
</dbReference>
<dbReference type="Pfam" id="PF19078">
    <property type="entry name" value="Big_12"/>
    <property type="match status" value="1"/>
</dbReference>
<feature type="domain" description="Bacterial Ig-like" evidence="5">
    <location>
        <begin position="1207"/>
        <end position="1305"/>
    </location>
</feature>
<evidence type="ECO:0000313" key="6">
    <source>
        <dbReference type="EMBL" id="QGZ39003.1"/>
    </source>
</evidence>
<feature type="domain" description="Bacterial Ig-like" evidence="4">
    <location>
        <begin position="673"/>
        <end position="770"/>
    </location>
</feature>
<dbReference type="RefSeq" id="WP_145875776.1">
    <property type="nucleotide sequence ID" value="NZ_CP046904.1"/>
</dbReference>
<evidence type="ECO:0000313" key="8">
    <source>
        <dbReference type="Proteomes" id="UP000315112"/>
    </source>
</evidence>
<dbReference type="InterPro" id="IPR011049">
    <property type="entry name" value="Serralysin-like_metalloprot_C"/>
</dbReference>
<dbReference type="InterPro" id="IPR044048">
    <property type="entry name" value="Big_12"/>
</dbReference>
<dbReference type="InterPro" id="IPR044016">
    <property type="entry name" value="Big_13"/>
</dbReference>
<dbReference type="EMBL" id="CP046904">
    <property type="protein sequence ID" value="QGZ39003.1"/>
    <property type="molecule type" value="Genomic_DNA"/>
</dbReference>
<feature type="domain" description="DUF4347" evidence="3">
    <location>
        <begin position="16"/>
        <end position="178"/>
    </location>
</feature>
<accession>A0A562PTF7</accession>
<sequence length="1952" mass="194629">MYVMQDTADQATRTHIVFIDPGIANYQALLASLDPSAEVHLIDSRDGLAQIAATLAGRSGIDAVHVLSHGTAGTLQLGALALTAQVLEERSADVAAIRAALSADADLLLYGCDAGAGSAGAALVDTLARLTGADVAASTGLTGAAAAGGDWVLERSSGTIETAALGSDGAFDTFAGTLATPVTFGFESNFNADQNIGAPGTATATQTVGAHTLTVTAPSSALVVVPEGTFTGNSSDAVMNGNVLAVDWSDSSIQLPLKVRMQLDSGKVFTLTSFSLINTSGLSTLRVTTDKGFVDFTLPFDPDGHVYTSSAAALQNASYAEFTDADGNPIALEFDDIVLSNISVPPTFVGSTTTLTAAQNAGAVDMSALLHVSDTDSGETLTWTQKTMPTHGTLTLSGATAATGSSNITPGGTLTYTPTAGYAGTDTFTVQVSDGSVTATRTITVNVNPAQPGAPDLAAASDTGASSTDNITAANVMTFSGTSAAGDVASTVRVFIDTNNNGAYNAGEATGTATVNNGSWTVSGINTAALTSGNYNVYSLVTSATGSLTSSTSAPLAITVDHTAPTLTFSGIDISADTGTSNADFNTATAAQTITATLSGAPGAGDVVYGSVDNGGSWVDITSKVSGTTLTWTGATLVAGGGIRLRVDDEHGNQGSVATQAYTLDTSAPTQTVASQALSADSGASAGDFVTNTAAQTISGTLSAPTAAGDFVEVSLNNGSTWTTASNTTGTNTWSLAGQTLAASGTLQVRVTDTAGNHGSASSQAYVVDTTAPTAAVVAVDQIAPSGSAFTFKVTYADTGGSTLDTSTFGTGNVGVFDPNGNKLAVTGIAASGNEVTYTVQAPGGSWDTGDVGTYTVALNASSVRDRAGNAVAADASADTFNVAFSTAPAVSGLALSSDTGISNTDFITNVASQTVTATLSKALDVGDKVWGSLDNGGKWVDITNQVSGTSVKWVGVTLSGTDTIAIKATDSNAQDGIAASHAYELDTTAPTLTVADAALSADNGDSGTDFITNVAAQNIGGTLSGPLAAGEFVEVSLDNGVHWTTAMGSIGSGVWSLQNQTLTGSGTLQARVSDTAGNHGTALPQAYLIDTAAPVAATPVRTNLIDPSTATFTFTVAYSDTGGSGLNKASISTDNVSVTGPGGTLTVSAAQASGNTVTYTVEAPGGSWDASEAGDYTIGLSGGVMDMAGNAVVADAAAHTFHVGFRPTATIAVGDTTLTAGETTTVTITFTQAVQDLDIGDLTAPNGTLTQLATADGGLTWTATLTPAASAWVTSNTIALNLTQVHSGDGTAGTGTATSNTYAVQTGTAPGPEQPTGTVDGVPVTSTQQTDPGTGLVNNTVTVPVVTTTRTDDPNTPHPGLADIPLAATKGGTGAALTVSLPVGTGLDVSGPATLLTNQEALLDLIRRIEQKTASGSDVQQQMTGEGTTFLDNLLASTLLQTATVTPTATAGAAGSILISGATTTGTPAGAAVHGIVLDAHQVGPNVTLQLDNVAFAAVVGAATLRGGAGNNIVIGDDASQSIFLGPEDDQLLGGGGDDVIGSAGGNDTLSGGDGNDAAAGGIGNDSVGGGAGNDILQGGRSDRGHWDFTLAADGTLSAGHQTQMFAPLLSETLARTELDASADALAFISAGAASLRDIALLYHGAFDRAADLTGLNFYLERGASMAAIAQGFVNSAEWKASALNAATDSAYVQALYQQVLGRAGEAAGVAFWLGKLAGTDGPALSRADVLLAFATSAEHRGHYANGIVVAAADVTAERGWITGSGDDRLEGGTGDDVLVGGDGTDTAVFAGKQADYGLLVTGPDRVVLASVAAGGPDVLSGIERGEFADGTLDLSFTQGDQIETLGLLYQAVLDRAADLPGIASWANQHLTTAQLAAGFAASAEFHGRYDGMSDTAFVQALYANSGLDAAAAGGAQSWVSYLGSHTRAELIGTWVTQQAVADAQFTDPGY</sequence>
<keyword evidence="9" id="KW-1185">Reference proteome</keyword>
<dbReference type="Pfam" id="PF13946">
    <property type="entry name" value="DUF4214"/>
    <property type="match status" value="1"/>
</dbReference>
<dbReference type="Gene3D" id="2.60.40.10">
    <property type="entry name" value="Immunoglobulins"/>
    <property type="match status" value="3"/>
</dbReference>